<reference evidence="14" key="1">
    <citation type="submission" date="2022-11" db="UniProtKB">
        <authorList>
            <consortium name="WormBaseParasite"/>
        </authorList>
    </citation>
    <scope>IDENTIFICATION</scope>
</reference>
<name>A0A914DH02_9BILA</name>
<keyword evidence="8 11" id="KW-0472">Membrane</keyword>
<dbReference type="InterPro" id="IPR052076">
    <property type="entry name" value="TRP_cation_channel"/>
</dbReference>
<evidence type="ECO:0000256" key="8">
    <source>
        <dbReference type="ARBA" id="ARBA00023136"/>
    </source>
</evidence>
<keyword evidence="13" id="KW-1185">Reference proteome</keyword>
<proteinExistence type="predicted"/>
<evidence type="ECO:0000256" key="1">
    <source>
        <dbReference type="ARBA" id="ARBA00004141"/>
    </source>
</evidence>
<protein>
    <submittedName>
        <fullName evidence="14">Ion transport domain-containing protein</fullName>
    </submittedName>
</protein>
<evidence type="ECO:0000256" key="10">
    <source>
        <dbReference type="ARBA" id="ARBA00023303"/>
    </source>
</evidence>
<dbReference type="Proteomes" id="UP000887540">
    <property type="component" value="Unplaced"/>
</dbReference>
<keyword evidence="10" id="KW-0407">Ion channel</keyword>
<evidence type="ECO:0000256" key="11">
    <source>
        <dbReference type="SAM" id="Phobius"/>
    </source>
</evidence>
<dbReference type="PANTHER" id="PTHR47143">
    <property type="entry name" value="TRANSIENT RECEPTOR POTENTIAL CATION CHANNEL PROTEIN PAINLESS"/>
    <property type="match status" value="1"/>
</dbReference>
<accession>A0A914DH02</accession>
<feature type="transmembrane region" description="Helical" evidence="11">
    <location>
        <begin position="28"/>
        <end position="47"/>
    </location>
</feature>
<keyword evidence="7" id="KW-0406">Ion transport</keyword>
<evidence type="ECO:0000256" key="5">
    <source>
        <dbReference type="ARBA" id="ARBA00022989"/>
    </source>
</evidence>
<dbReference type="InterPro" id="IPR005821">
    <property type="entry name" value="Ion_trans_dom"/>
</dbReference>
<dbReference type="Gene3D" id="1.10.287.70">
    <property type="match status" value="1"/>
</dbReference>
<dbReference type="GO" id="GO:1902495">
    <property type="term" value="C:transmembrane transporter complex"/>
    <property type="evidence" value="ECO:0007669"/>
    <property type="project" value="TreeGrafter"/>
</dbReference>
<keyword evidence="4" id="KW-0677">Repeat</keyword>
<keyword evidence="9" id="KW-0325">Glycoprotein</keyword>
<keyword evidence="5 11" id="KW-1133">Transmembrane helix</keyword>
<evidence type="ECO:0000313" key="14">
    <source>
        <dbReference type="WBParaSite" id="ACRNAN_scaffold27035.g18854.t1"/>
    </source>
</evidence>
<dbReference type="WBParaSite" id="ACRNAN_scaffold27035.g18854.t1">
    <property type="protein sequence ID" value="ACRNAN_scaffold27035.g18854.t1"/>
    <property type="gene ID" value="ACRNAN_scaffold27035.g18854"/>
</dbReference>
<evidence type="ECO:0000256" key="3">
    <source>
        <dbReference type="ARBA" id="ARBA00022692"/>
    </source>
</evidence>
<organism evidence="13 14">
    <name type="scientific">Acrobeloides nanus</name>
    <dbReference type="NCBI Taxonomy" id="290746"/>
    <lineage>
        <taxon>Eukaryota</taxon>
        <taxon>Metazoa</taxon>
        <taxon>Ecdysozoa</taxon>
        <taxon>Nematoda</taxon>
        <taxon>Chromadorea</taxon>
        <taxon>Rhabditida</taxon>
        <taxon>Tylenchina</taxon>
        <taxon>Cephalobomorpha</taxon>
        <taxon>Cephaloboidea</taxon>
        <taxon>Cephalobidae</taxon>
        <taxon>Acrobeloides</taxon>
    </lineage>
</organism>
<keyword evidence="2" id="KW-0813">Transport</keyword>
<evidence type="ECO:0000259" key="12">
    <source>
        <dbReference type="Pfam" id="PF00520"/>
    </source>
</evidence>
<dbReference type="GO" id="GO:0005216">
    <property type="term" value="F:monoatomic ion channel activity"/>
    <property type="evidence" value="ECO:0007669"/>
    <property type="project" value="InterPro"/>
</dbReference>
<keyword evidence="6" id="KW-0040">ANK repeat</keyword>
<feature type="transmembrane region" description="Helical" evidence="11">
    <location>
        <begin position="59"/>
        <end position="79"/>
    </location>
</feature>
<comment type="subcellular location">
    <subcellularLocation>
        <location evidence="1">Membrane</location>
        <topology evidence="1">Multi-pass membrane protein</topology>
    </subcellularLocation>
</comment>
<evidence type="ECO:0000313" key="13">
    <source>
        <dbReference type="Proteomes" id="UP000887540"/>
    </source>
</evidence>
<feature type="domain" description="Ion transport" evidence="12">
    <location>
        <begin position="31"/>
        <end position="215"/>
    </location>
</feature>
<feature type="transmembrane region" description="Helical" evidence="11">
    <location>
        <begin position="85"/>
        <end position="102"/>
    </location>
</feature>
<dbReference type="PANTHER" id="PTHR47143:SF1">
    <property type="entry name" value="ION_TRANS DOMAIN-CONTAINING PROTEIN"/>
    <property type="match status" value="1"/>
</dbReference>
<feature type="transmembrane region" description="Helical" evidence="11">
    <location>
        <begin position="182"/>
        <end position="206"/>
    </location>
</feature>
<sequence>MTPPGSTTENITTNYDKVQCLLPDSKPYVLFGFIIILIVLMALKFWRYLNSSKFMLEKLLELAVCIMALPLSAFCHFLSGHVQWTILVVINFVAWINLLNYIRKLPRLGVYVLMVWSTIATFLRFSPIFVLFLLPFSVTFHVLLGDSPGFINLLRRILQTIVFLTGEFNYEENIASSQYTLTYIMFFMYLLVGTVFLMNLLVGLAVSDTNDAMEEATKTRI</sequence>
<evidence type="ECO:0000256" key="2">
    <source>
        <dbReference type="ARBA" id="ARBA00022448"/>
    </source>
</evidence>
<dbReference type="Pfam" id="PF00520">
    <property type="entry name" value="Ion_trans"/>
    <property type="match status" value="1"/>
</dbReference>
<evidence type="ECO:0000256" key="6">
    <source>
        <dbReference type="ARBA" id="ARBA00023043"/>
    </source>
</evidence>
<keyword evidence="3 11" id="KW-0812">Transmembrane</keyword>
<dbReference type="AlphaFoldDB" id="A0A914DH02"/>
<evidence type="ECO:0000256" key="7">
    <source>
        <dbReference type="ARBA" id="ARBA00023065"/>
    </source>
</evidence>
<evidence type="ECO:0000256" key="9">
    <source>
        <dbReference type="ARBA" id="ARBA00023180"/>
    </source>
</evidence>
<evidence type="ECO:0000256" key="4">
    <source>
        <dbReference type="ARBA" id="ARBA00022737"/>
    </source>
</evidence>
<feature type="transmembrane region" description="Helical" evidence="11">
    <location>
        <begin position="109"/>
        <end position="133"/>
    </location>
</feature>